<evidence type="ECO:0000256" key="2">
    <source>
        <dbReference type="ARBA" id="ARBA00022598"/>
    </source>
</evidence>
<evidence type="ECO:0000313" key="6">
    <source>
        <dbReference type="Proteomes" id="UP000324351"/>
    </source>
</evidence>
<dbReference type="PANTHER" id="PTHR43201">
    <property type="entry name" value="ACYL-COA SYNTHETASE"/>
    <property type="match status" value="1"/>
</dbReference>
<proteinExistence type="inferred from homology"/>
<dbReference type="Gene3D" id="3.40.50.12780">
    <property type="entry name" value="N-terminal domain of ligase-like"/>
    <property type="match status" value="1"/>
</dbReference>
<dbReference type="AlphaFoldDB" id="A0A5B1M3L2"/>
<dbReference type="GO" id="GO:0006631">
    <property type="term" value="P:fatty acid metabolic process"/>
    <property type="evidence" value="ECO:0007669"/>
    <property type="project" value="TreeGrafter"/>
</dbReference>
<keyword evidence="6" id="KW-1185">Reference proteome</keyword>
<dbReference type="Gene3D" id="3.30.300.30">
    <property type="match status" value="1"/>
</dbReference>
<evidence type="ECO:0000259" key="4">
    <source>
        <dbReference type="Pfam" id="PF13193"/>
    </source>
</evidence>
<comment type="similarity">
    <text evidence="1">Belongs to the ATP-dependent AMP-binding enzyme family.</text>
</comment>
<dbReference type="PROSITE" id="PS00455">
    <property type="entry name" value="AMP_BINDING"/>
    <property type="match status" value="1"/>
</dbReference>
<feature type="domain" description="AMP-binding enzyme C-terminal" evidence="4">
    <location>
        <begin position="442"/>
        <end position="515"/>
    </location>
</feature>
<dbReference type="InterPro" id="IPR045851">
    <property type="entry name" value="AMP-bd_C_sf"/>
</dbReference>
<reference evidence="5 6" key="2">
    <citation type="submission" date="2019-09" db="EMBL/GenBank/DDBJ databases">
        <authorList>
            <person name="Jin C."/>
        </authorList>
    </citation>
    <scope>NUCLEOTIDE SEQUENCE [LARGE SCALE GENOMIC DNA]</scope>
    <source>
        <strain evidence="5 6">BN140041</strain>
    </source>
</reference>
<dbReference type="InterPro" id="IPR000873">
    <property type="entry name" value="AMP-dep_synth/lig_dom"/>
</dbReference>
<accession>A0A5B1M3L2</accession>
<dbReference type="Pfam" id="PF13193">
    <property type="entry name" value="AMP-binding_C"/>
    <property type="match status" value="1"/>
</dbReference>
<dbReference type="PANTHER" id="PTHR43201:SF5">
    <property type="entry name" value="MEDIUM-CHAIN ACYL-COA LIGASE ACSF2, MITOCHONDRIAL"/>
    <property type="match status" value="1"/>
</dbReference>
<feature type="domain" description="AMP-dependent synthetase/ligase" evidence="3">
    <location>
        <begin position="29"/>
        <end position="392"/>
    </location>
</feature>
<dbReference type="Pfam" id="PF00501">
    <property type="entry name" value="AMP-binding"/>
    <property type="match status" value="1"/>
</dbReference>
<evidence type="ECO:0000256" key="1">
    <source>
        <dbReference type="ARBA" id="ARBA00006432"/>
    </source>
</evidence>
<gene>
    <name evidence="5" type="ORF">F0U47_10285</name>
</gene>
<sequence length="542" mass="58578">MESPRPIGHHRHVTTDFDPLSTPIIELAAAAADIPDLPLVSIEGQVATYGDAWTAVRETALGLRRAGVSPGDRVIVLLPNQLEAIWAWFGIQAAGAIDAPISVEAPGAFLRYLADDLSPTTVIGTAPLLARLAGVMSTPPVLAVVVGEPAAGEPIFGAGVRQLGFDELRALGASSPDTLELPSSSTLGTIMYSSGTTGPSKGVMLSQGYYATLAAVHTELFGLRSGATTYCVQPLCHIDGRSSLVNTVHVRGRLFLGTRFSASRFWDEVEEHDVDFFYYVGTMIHLVYKQPPRPLRDPARHRIGIGSSTPASIQRDFEARFGCELVQGYGMTEFGLILSQRAGDNEPGHVGGLLPWVEVQVVDADDVPVSDGTPGQLVCRPLRPHLHMLGYWNKPEATVEAWRGLWFHTGDVVVRRTDGHFEYVGRTKDSIRRRGENVSAWEVEQAATRHERVLEAAAIGVPSDVGEEDIALLVVPTALGRPEPSELRSFMARDLPRYALPRYVEVVEELPKTPSERVAKGLVRDRGVSSAAWDAEATPVGG</sequence>
<comment type="caution">
    <text evidence="5">The sequence shown here is derived from an EMBL/GenBank/DDBJ whole genome shotgun (WGS) entry which is preliminary data.</text>
</comment>
<keyword evidence="2 5" id="KW-0436">Ligase</keyword>
<dbReference type="InterPro" id="IPR025110">
    <property type="entry name" value="AMP-bd_C"/>
</dbReference>
<evidence type="ECO:0000313" key="5">
    <source>
        <dbReference type="EMBL" id="KAA1427805.1"/>
    </source>
</evidence>
<dbReference type="EMBL" id="VUJW01000003">
    <property type="protein sequence ID" value="KAA1427805.1"/>
    <property type="molecule type" value="Genomic_DNA"/>
</dbReference>
<dbReference type="SUPFAM" id="SSF56801">
    <property type="entry name" value="Acetyl-CoA synthetase-like"/>
    <property type="match status" value="1"/>
</dbReference>
<organism evidence="5 6">
    <name type="scientific">Nocardioides antri</name>
    <dbReference type="NCBI Taxonomy" id="2607659"/>
    <lineage>
        <taxon>Bacteria</taxon>
        <taxon>Bacillati</taxon>
        <taxon>Actinomycetota</taxon>
        <taxon>Actinomycetes</taxon>
        <taxon>Propionibacteriales</taxon>
        <taxon>Nocardioidaceae</taxon>
        <taxon>Nocardioides</taxon>
    </lineage>
</organism>
<reference evidence="5 6" key="1">
    <citation type="submission" date="2019-09" db="EMBL/GenBank/DDBJ databases">
        <title>Nocardioides panacisoli sp. nov., isolated from the soil of a ginseng field.</title>
        <authorList>
            <person name="Cho C."/>
        </authorList>
    </citation>
    <scope>NUCLEOTIDE SEQUENCE [LARGE SCALE GENOMIC DNA]</scope>
    <source>
        <strain evidence="5 6">BN140041</strain>
    </source>
</reference>
<protein>
    <submittedName>
        <fullName evidence="5">ATP-dependent acyl-CoA ligase</fullName>
    </submittedName>
</protein>
<dbReference type="Proteomes" id="UP000324351">
    <property type="component" value="Unassembled WGS sequence"/>
</dbReference>
<dbReference type="InterPro" id="IPR020845">
    <property type="entry name" value="AMP-binding_CS"/>
</dbReference>
<evidence type="ECO:0000259" key="3">
    <source>
        <dbReference type="Pfam" id="PF00501"/>
    </source>
</evidence>
<dbReference type="GO" id="GO:0031956">
    <property type="term" value="F:medium-chain fatty acid-CoA ligase activity"/>
    <property type="evidence" value="ECO:0007669"/>
    <property type="project" value="TreeGrafter"/>
</dbReference>
<dbReference type="InterPro" id="IPR042099">
    <property type="entry name" value="ANL_N_sf"/>
</dbReference>
<name>A0A5B1M3L2_9ACTN</name>